<reference evidence="3" key="1">
    <citation type="submission" date="2020-02" db="EMBL/GenBank/DDBJ databases">
        <authorList>
            <person name="Meier V. D."/>
        </authorList>
    </citation>
    <scope>NUCLEOTIDE SEQUENCE</scope>
    <source>
        <strain evidence="3">AVDCRST_MAG43</strain>
    </source>
</reference>
<name>A0A6J4UR58_9BACT</name>
<dbReference type="PANTHER" id="PTHR30204:SF58">
    <property type="entry name" value="HTH-TYPE TRANSCRIPTIONAL REGULATOR YFMP"/>
    <property type="match status" value="1"/>
</dbReference>
<dbReference type="GO" id="GO:0003677">
    <property type="term" value="F:DNA binding"/>
    <property type="evidence" value="ECO:0007669"/>
    <property type="project" value="UniProtKB-KW"/>
</dbReference>
<dbReference type="InterPro" id="IPR009061">
    <property type="entry name" value="DNA-bd_dom_put_sf"/>
</dbReference>
<gene>
    <name evidence="3" type="ORF">AVDCRST_MAG43-1320</name>
</gene>
<protein>
    <submittedName>
        <fullName evidence="3">HspR, transcriptional repressor of DnaK operon</fullName>
    </submittedName>
</protein>
<evidence type="ECO:0000313" key="3">
    <source>
        <dbReference type="EMBL" id="CAA9554276.1"/>
    </source>
</evidence>
<dbReference type="Gene3D" id="1.10.1660.10">
    <property type="match status" value="1"/>
</dbReference>
<dbReference type="Pfam" id="PF13411">
    <property type="entry name" value="MerR_1"/>
    <property type="match status" value="1"/>
</dbReference>
<dbReference type="PANTHER" id="PTHR30204">
    <property type="entry name" value="REDOX-CYCLING DRUG-SENSING TRANSCRIPTIONAL ACTIVATOR SOXR"/>
    <property type="match status" value="1"/>
</dbReference>
<organism evidence="3">
    <name type="scientific">uncultured Thermomicrobiales bacterium</name>
    <dbReference type="NCBI Taxonomy" id="1645740"/>
    <lineage>
        <taxon>Bacteria</taxon>
        <taxon>Pseudomonadati</taxon>
        <taxon>Thermomicrobiota</taxon>
        <taxon>Thermomicrobia</taxon>
        <taxon>Thermomicrobiales</taxon>
        <taxon>environmental samples</taxon>
    </lineage>
</organism>
<dbReference type="AlphaFoldDB" id="A0A6J4UR58"/>
<feature type="domain" description="HTH merR-type" evidence="2">
    <location>
        <begin position="9"/>
        <end position="78"/>
    </location>
</feature>
<accession>A0A6J4UR58</accession>
<evidence type="ECO:0000256" key="1">
    <source>
        <dbReference type="ARBA" id="ARBA00023125"/>
    </source>
</evidence>
<dbReference type="SUPFAM" id="SSF46955">
    <property type="entry name" value="Putative DNA-binding domain"/>
    <property type="match status" value="1"/>
</dbReference>
<dbReference type="SMART" id="SM00422">
    <property type="entry name" value="HTH_MERR"/>
    <property type="match status" value="1"/>
</dbReference>
<dbReference type="GO" id="GO:0003700">
    <property type="term" value="F:DNA-binding transcription factor activity"/>
    <property type="evidence" value="ECO:0007669"/>
    <property type="project" value="InterPro"/>
</dbReference>
<dbReference type="NCBIfam" id="NF047375">
    <property type="entry name" value="HeatShock_HspR"/>
    <property type="match status" value="1"/>
</dbReference>
<evidence type="ECO:0000259" key="2">
    <source>
        <dbReference type="PROSITE" id="PS50937"/>
    </source>
</evidence>
<dbReference type="PROSITE" id="PS50937">
    <property type="entry name" value="HTH_MERR_2"/>
    <property type="match status" value="1"/>
</dbReference>
<sequence>MTPRFSEPLFVISVAARLVEMHPQTLRKYEREGLIAPSRTTGNLRLYSDSDIERLRQVKYLVEERGLNLAGVQLALELTRQLQSIRQAATSLPAELAGDELAVAFDDVLKKLGFVEQSQVRSQRHHSS</sequence>
<proteinExistence type="predicted"/>
<dbReference type="EMBL" id="CADCWI010000068">
    <property type="protein sequence ID" value="CAA9554276.1"/>
    <property type="molecule type" value="Genomic_DNA"/>
</dbReference>
<dbReference type="InterPro" id="IPR047057">
    <property type="entry name" value="MerR_fam"/>
</dbReference>
<dbReference type="InterPro" id="IPR000551">
    <property type="entry name" value="MerR-type_HTH_dom"/>
</dbReference>
<keyword evidence="1" id="KW-0238">DNA-binding</keyword>